<gene>
    <name evidence="1" type="ORF">A6D6_02692</name>
</gene>
<proteinExistence type="predicted"/>
<organism evidence="1 2">
    <name type="scientific">Alcanivorax xiamenensis</name>
    <dbReference type="NCBI Taxonomy" id="1177156"/>
    <lineage>
        <taxon>Bacteria</taxon>
        <taxon>Pseudomonadati</taxon>
        <taxon>Pseudomonadota</taxon>
        <taxon>Gammaproteobacteria</taxon>
        <taxon>Oceanospirillales</taxon>
        <taxon>Alcanivoracaceae</taxon>
        <taxon>Alcanivorax</taxon>
    </lineage>
</organism>
<dbReference type="EMBL" id="AQPF01000023">
    <property type="protein sequence ID" value="KAF0804928.1"/>
    <property type="molecule type" value="Genomic_DNA"/>
</dbReference>
<sequence length="118" mass="13374">MLAYRLIHVITLQRPVRTRDPVTGGSVLGWETVTFNDRDRVPAEVLTGPGRELVAAQAQQIETTARINLRWFPVGHRELCTWRALWDGRVFNIESAETDATARREWRLTCSDGLTAGE</sequence>
<keyword evidence="2" id="KW-1185">Reference proteome</keyword>
<name>A0ABQ6Y6E8_9GAMM</name>
<evidence type="ECO:0000313" key="2">
    <source>
        <dbReference type="Proteomes" id="UP000771797"/>
    </source>
</evidence>
<protein>
    <recommendedName>
        <fullName evidence="3">Phage head-tail adaptor, putative, SPP1 family</fullName>
    </recommendedName>
</protein>
<evidence type="ECO:0008006" key="3">
    <source>
        <dbReference type="Google" id="ProtNLM"/>
    </source>
</evidence>
<dbReference type="RefSeq" id="WP_159661035.1">
    <property type="nucleotide sequence ID" value="NZ_AQPF01000023.1"/>
</dbReference>
<reference evidence="1 2" key="1">
    <citation type="submission" date="2012-09" db="EMBL/GenBank/DDBJ databases">
        <title>Genome Sequence of alkane-degrading Bacterium Alcanivorax sp. 6-D-6.</title>
        <authorList>
            <person name="Lai Q."/>
            <person name="Shao Z."/>
        </authorList>
    </citation>
    <scope>NUCLEOTIDE SEQUENCE [LARGE SCALE GENOMIC DNA]</scope>
    <source>
        <strain evidence="1 2">6-D-6</strain>
    </source>
</reference>
<evidence type="ECO:0000313" key="1">
    <source>
        <dbReference type="EMBL" id="KAF0804928.1"/>
    </source>
</evidence>
<dbReference type="Proteomes" id="UP000771797">
    <property type="component" value="Unassembled WGS sequence"/>
</dbReference>
<comment type="caution">
    <text evidence="1">The sequence shown here is derived from an EMBL/GenBank/DDBJ whole genome shotgun (WGS) entry which is preliminary data.</text>
</comment>
<dbReference type="Pfam" id="PF05521">
    <property type="entry name" value="Phage_HCP"/>
    <property type="match status" value="1"/>
</dbReference>
<accession>A0ABQ6Y6E8</accession>
<dbReference type="Gene3D" id="2.40.10.270">
    <property type="entry name" value="Bacteriophage SPP1 head-tail adaptor protein"/>
    <property type="match status" value="1"/>
</dbReference>
<dbReference type="InterPro" id="IPR038666">
    <property type="entry name" value="SSP1_head-tail_sf"/>
</dbReference>
<dbReference type="InterPro" id="IPR008767">
    <property type="entry name" value="Phage_SPP1_head-tail_adaptor"/>
</dbReference>